<dbReference type="EMBL" id="JBBNAE010000005">
    <property type="protein sequence ID" value="KAK9123134.1"/>
    <property type="molecule type" value="Genomic_DNA"/>
</dbReference>
<organism evidence="1 2">
    <name type="scientific">Stephania japonica</name>
    <dbReference type="NCBI Taxonomy" id="461633"/>
    <lineage>
        <taxon>Eukaryota</taxon>
        <taxon>Viridiplantae</taxon>
        <taxon>Streptophyta</taxon>
        <taxon>Embryophyta</taxon>
        <taxon>Tracheophyta</taxon>
        <taxon>Spermatophyta</taxon>
        <taxon>Magnoliopsida</taxon>
        <taxon>Ranunculales</taxon>
        <taxon>Menispermaceae</taxon>
        <taxon>Menispermoideae</taxon>
        <taxon>Cissampelideae</taxon>
        <taxon>Stephania</taxon>
    </lineage>
</organism>
<evidence type="ECO:0000313" key="1">
    <source>
        <dbReference type="EMBL" id="KAK9123134.1"/>
    </source>
</evidence>
<keyword evidence="2" id="KW-1185">Reference proteome</keyword>
<gene>
    <name evidence="1" type="ORF">Sjap_012736</name>
</gene>
<dbReference type="Proteomes" id="UP001417504">
    <property type="component" value="Unassembled WGS sequence"/>
</dbReference>
<evidence type="ECO:0000313" key="2">
    <source>
        <dbReference type="Proteomes" id="UP001417504"/>
    </source>
</evidence>
<protein>
    <submittedName>
        <fullName evidence="1">Uncharacterized protein</fullName>
    </submittedName>
</protein>
<name>A0AAP0IWP3_9MAGN</name>
<proteinExistence type="predicted"/>
<sequence>MPVSEVMHIHSIDQASLHSGHVEELVSYKTEANAHTLIDQASVHSDDKSSMITETWNT</sequence>
<reference evidence="1 2" key="1">
    <citation type="submission" date="2024-01" db="EMBL/GenBank/DDBJ databases">
        <title>Genome assemblies of Stephania.</title>
        <authorList>
            <person name="Yang L."/>
        </authorList>
    </citation>
    <scope>NUCLEOTIDE SEQUENCE [LARGE SCALE GENOMIC DNA]</scope>
    <source>
        <strain evidence="1">QJT</strain>
        <tissue evidence="1">Leaf</tissue>
    </source>
</reference>
<accession>A0AAP0IWP3</accession>
<comment type="caution">
    <text evidence="1">The sequence shown here is derived from an EMBL/GenBank/DDBJ whole genome shotgun (WGS) entry which is preliminary data.</text>
</comment>
<dbReference type="AlphaFoldDB" id="A0AAP0IWP3"/>